<feature type="region of interest" description="Disordered" evidence="1">
    <location>
        <begin position="386"/>
        <end position="406"/>
    </location>
</feature>
<feature type="region of interest" description="Disordered" evidence="1">
    <location>
        <begin position="568"/>
        <end position="615"/>
    </location>
</feature>
<organism evidence="2 3">
    <name type="scientific">Buddleja alternifolia</name>
    <dbReference type="NCBI Taxonomy" id="168488"/>
    <lineage>
        <taxon>Eukaryota</taxon>
        <taxon>Viridiplantae</taxon>
        <taxon>Streptophyta</taxon>
        <taxon>Embryophyta</taxon>
        <taxon>Tracheophyta</taxon>
        <taxon>Spermatophyta</taxon>
        <taxon>Magnoliopsida</taxon>
        <taxon>eudicotyledons</taxon>
        <taxon>Gunneridae</taxon>
        <taxon>Pentapetalae</taxon>
        <taxon>asterids</taxon>
        <taxon>lamiids</taxon>
        <taxon>Lamiales</taxon>
        <taxon>Scrophulariaceae</taxon>
        <taxon>Buddlejeae</taxon>
        <taxon>Buddleja</taxon>
    </lineage>
</organism>
<dbReference type="EMBL" id="WHWC01000019">
    <property type="protein sequence ID" value="KAG8363605.1"/>
    <property type="molecule type" value="Genomic_DNA"/>
</dbReference>
<sequence length="615" mass="67708">MWVNGKMVHTPTKKYVGGQKHEFYIDLNVLNLTSLYQMYIKCGGRRPVVDFYYTRPGWSFDIGLRLIRNDLGDMVMCDLVRDFDGLDPGIPIEIWVDEVDDPVVPFDTPMNMVFLQMEVPLSQEEKLQFLLTDIDFNDSYESVATQEFSRGVDGEAERTEIVEEQAADDTEQMDEHVADEENVVGLGSVQEDAEVVDEMEGHNFAQGWDAFLQEDEEKETEPTEMAQSRASRAAVSGKGKVSKEKNSEVDAMAQLRAAKKGKGKMAEQNIPFTVDEEDSRSEFDESSDEDYVESDDSEDDEEGYKKLVDEGNYDGDEQGFVELNGYPCCHAYAAIANKRNDVEDYVDVCYKKETYLKVYEYMIHVVPGQRDYIKTNYSPLSAPAIKRKRGRPKKARMRGPGEGLNSTRKGLTHTCKNCLEMGHNKGSCTNPTHPNSKLYKGPVADQVPEAPQQTENAVTQQTNGFDAPQPTRLLKVLQLAIKDLGGGKGTYQGTKNAALLSACTNQGGSANMPTPRPRKSSARGGFANIPTESESTTRRRIHTAAGSSGGTSAAVAGFVGISAAAAGSGSGSGGTITAANTPGNKPAPKKKTKRTSISDVLKNIRDRGFEKRPRK</sequence>
<feature type="compositionally biased region" description="Basic and acidic residues" evidence="1">
    <location>
        <begin position="602"/>
        <end position="615"/>
    </location>
</feature>
<proteinExistence type="predicted"/>
<dbReference type="AlphaFoldDB" id="A0AAV6W4W2"/>
<dbReference type="Proteomes" id="UP000826271">
    <property type="component" value="Unassembled WGS sequence"/>
</dbReference>
<evidence type="ECO:0000313" key="2">
    <source>
        <dbReference type="EMBL" id="KAG8363605.1"/>
    </source>
</evidence>
<comment type="caution">
    <text evidence="2">The sequence shown here is derived from an EMBL/GenBank/DDBJ whole genome shotgun (WGS) entry which is preliminary data.</text>
</comment>
<keyword evidence="3" id="KW-1185">Reference proteome</keyword>
<feature type="compositionally biased region" description="Basic residues" evidence="1">
    <location>
        <begin position="386"/>
        <end position="397"/>
    </location>
</feature>
<feature type="region of interest" description="Disordered" evidence="1">
    <location>
        <begin position="215"/>
        <end position="303"/>
    </location>
</feature>
<feature type="region of interest" description="Disordered" evidence="1">
    <location>
        <begin position="507"/>
        <end position="538"/>
    </location>
</feature>
<feature type="compositionally biased region" description="Acidic residues" evidence="1">
    <location>
        <begin position="274"/>
        <end position="302"/>
    </location>
</feature>
<evidence type="ECO:0000256" key="1">
    <source>
        <dbReference type="SAM" id="MobiDB-lite"/>
    </source>
</evidence>
<accession>A0AAV6W4W2</accession>
<reference evidence="2" key="1">
    <citation type="submission" date="2019-10" db="EMBL/GenBank/DDBJ databases">
        <authorList>
            <person name="Zhang R."/>
            <person name="Pan Y."/>
            <person name="Wang J."/>
            <person name="Ma R."/>
            <person name="Yu S."/>
        </authorList>
    </citation>
    <scope>NUCLEOTIDE SEQUENCE</scope>
    <source>
        <strain evidence="2">LA-IB0</strain>
        <tissue evidence="2">Leaf</tissue>
    </source>
</reference>
<protein>
    <submittedName>
        <fullName evidence="2">Uncharacterized protein</fullName>
    </submittedName>
</protein>
<gene>
    <name evidence="2" type="ORF">BUALT_Bualt19G0039800</name>
</gene>
<name>A0AAV6W4W2_9LAMI</name>
<evidence type="ECO:0000313" key="3">
    <source>
        <dbReference type="Proteomes" id="UP000826271"/>
    </source>
</evidence>